<keyword evidence="4" id="KW-1185">Reference proteome</keyword>
<dbReference type="Gene3D" id="1.50.10.10">
    <property type="match status" value="2"/>
</dbReference>
<feature type="compositionally biased region" description="Basic and acidic residues" evidence="1">
    <location>
        <begin position="1"/>
        <end position="12"/>
    </location>
</feature>
<dbReference type="PANTHER" id="PTHR42899">
    <property type="entry name" value="SPERMATOGENESIS-ASSOCIATED PROTEIN 20"/>
    <property type="match status" value="1"/>
</dbReference>
<dbReference type="EMBL" id="AOIQ01000006">
    <property type="protein sequence ID" value="ELZ13444.1"/>
    <property type="molecule type" value="Genomic_DNA"/>
</dbReference>
<dbReference type="PIRSF" id="PIRSF006402">
    <property type="entry name" value="UCP006402_thioredoxin"/>
    <property type="match status" value="1"/>
</dbReference>
<evidence type="ECO:0000313" key="4">
    <source>
        <dbReference type="Proteomes" id="UP000011560"/>
    </source>
</evidence>
<comment type="caution">
    <text evidence="3">The sequence shown here is derived from an EMBL/GenBank/DDBJ whole genome shotgun (WGS) entry which is preliminary data.</text>
</comment>
<dbReference type="GO" id="GO:0005975">
    <property type="term" value="P:carbohydrate metabolic process"/>
    <property type="evidence" value="ECO:0007669"/>
    <property type="project" value="InterPro"/>
</dbReference>
<evidence type="ECO:0000259" key="2">
    <source>
        <dbReference type="Pfam" id="PF03190"/>
    </source>
</evidence>
<gene>
    <name evidence="3" type="ORF">C479_01326</name>
</gene>
<organism evidence="3 4">
    <name type="scientific">Halovivax asiaticus JCM 14624</name>
    <dbReference type="NCBI Taxonomy" id="1227490"/>
    <lineage>
        <taxon>Archaea</taxon>
        <taxon>Methanobacteriati</taxon>
        <taxon>Methanobacteriota</taxon>
        <taxon>Stenosarchaea group</taxon>
        <taxon>Halobacteria</taxon>
        <taxon>Halobacteriales</taxon>
        <taxon>Natrialbaceae</taxon>
        <taxon>Halovivax</taxon>
    </lineage>
</organism>
<dbReference type="Pfam" id="PF03190">
    <property type="entry name" value="Thioredox_DsbH"/>
    <property type="match status" value="1"/>
</dbReference>
<feature type="domain" description="Spermatogenesis-associated protein 20-like TRX" evidence="2">
    <location>
        <begin position="8"/>
        <end position="165"/>
    </location>
</feature>
<proteinExistence type="predicted"/>
<dbReference type="InterPro" id="IPR004879">
    <property type="entry name" value="Ssp411-like_TRX"/>
</dbReference>
<dbReference type="InterPro" id="IPR008928">
    <property type="entry name" value="6-hairpin_glycosidase_sf"/>
</dbReference>
<evidence type="ECO:0000313" key="3">
    <source>
        <dbReference type="EMBL" id="ELZ13444.1"/>
    </source>
</evidence>
<feature type="region of interest" description="Disordered" evidence="1">
    <location>
        <begin position="1"/>
        <end position="23"/>
    </location>
</feature>
<dbReference type="PATRIC" id="fig|1227490.4.peg.270"/>
<accession>M0BUX0</accession>
<feature type="region of interest" description="Disordered" evidence="1">
    <location>
        <begin position="175"/>
        <end position="238"/>
    </location>
</feature>
<dbReference type="AlphaFoldDB" id="M0BUX0"/>
<dbReference type="RefSeq" id="WP_007696658.1">
    <property type="nucleotide sequence ID" value="NZ_AOIQ01000006.1"/>
</dbReference>
<dbReference type="PANTHER" id="PTHR42899:SF1">
    <property type="entry name" value="SPERMATOGENESIS-ASSOCIATED PROTEIN 20"/>
    <property type="match status" value="1"/>
</dbReference>
<evidence type="ECO:0000256" key="1">
    <source>
        <dbReference type="SAM" id="MobiDB-lite"/>
    </source>
</evidence>
<dbReference type="Proteomes" id="UP000011560">
    <property type="component" value="Unassembled WGS sequence"/>
</dbReference>
<protein>
    <recommendedName>
        <fullName evidence="2">Spermatogenesis-associated protein 20-like TRX domain-containing protein</fullName>
    </recommendedName>
</protein>
<dbReference type="Gene3D" id="3.40.30.10">
    <property type="entry name" value="Glutaredoxin"/>
    <property type="match status" value="1"/>
</dbReference>
<name>M0BUX0_9EURY</name>
<dbReference type="SUPFAM" id="SSF52833">
    <property type="entry name" value="Thioredoxin-like"/>
    <property type="match status" value="1"/>
</dbReference>
<dbReference type="CDD" id="cd02955">
    <property type="entry name" value="SSP411"/>
    <property type="match status" value="1"/>
</dbReference>
<dbReference type="InterPro" id="IPR024705">
    <property type="entry name" value="Ssp411"/>
</dbReference>
<feature type="compositionally biased region" description="Basic and acidic residues" evidence="1">
    <location>
        <begin position="208"/>
        <end position="226"/>
    </location>
</feature>
<dbReference type="STRING" id="1227490.C479_01326"/>
<dbReference type="SUPFAM" id="SSF48208">
    <property type="entry name" value="Six-hairpin glycosidases"/>
    <property type="match status" value="1"/>
</dbReference>
<dbReference type="InterPro" id="IPR012341">
    <property type="entry name" value="6hp_glycosidase-like_sf"/>
</dbReference>
<reference evidence="3 4" key="1">
    <citation type="journal article" date="2014" name="PLoS Genet.">
        <title>Phylogenetically driven sequencing of extremely halophilic archaea reveals strategies for static and dynamic osmo-response.</title>
        <authorList>
            <person name="Becker E.A."/>
            <person name="Seitzer P.M."/>
            <person name="Tritt A."/>
            <person name="Larsen D."/>
            <person name="Krusor M."/>
            <person name="Yao A.I."/>
            <person name="Wu D."/>
            <person name="Madern D."/>
            <person name="Eisen J.A."/>
            <person name="Darling A.E."/>
            <person name="Facciotti M.T."/>
        </authorList>
    </citation>
    <scope>NUCLEOTIDE SEQUENCE [LARGE SCALE GENOMIC DNA]</scope>
    <source>
        <strain evidence="3 4">JCM 14624</strain>
    </source>
</reference>
<dbReference type="OrthoDB" id="28016at2157"/>
<sequence>MTDPLARNRLDEEASPYLRQHADNPVNWQPWDERARSAAQERDRPIFLSIGYSACHWCHVMEAESFADETVATVLNEGFVPIKVDREERPDVDSIYMTVCQAVTGRGGWPLSAWLTPDGRPFYVGTYFPREAQRGTPGFLELCRQIRVSWSENRDEIESRADEWTAMAADRLDSAAAAGNESSSTPAPISADTGSPIDGGLDADGPDALERVGEAALRASDDEHGGFGRGGPKFPQPRRVESLLRLDAAHDRPNARETATRALDAMCSGGLYDHVGGGFHRYCVDEDWTVPHFEKMLYDNAAIPRALLAGYQVTGDDRYARTVRETVDFLERELRHPEGGFYSTLDAQSETESGEREEGAFYVWTPAEIESAVAEAGLSDESGALFCNRFGVTDSGNFEGSTVLTVEASIEDLATDYGLAPSTVEDRLDAARTAVFEARATRPRPPRDEKILAGWNGLAIDMLAEASIVLGTSGREAATNAASAGGASDGPSGDDRYAQLATDALAFVRTNLWDDDTGRLARRVRDGDVGIDGYLEDYAFLARGALTCYEATGEVEPLAFALDLARAIRRDFWDESAETLYFTPERGESLLVRPQELGDQSTPSPTGVAVEILAMLDPFTAEPFGEMARRVVSTHATEIEESPFEYVSLSLAQDLVTHGPLEVTTVADGRPMEWERTLGRTYLPRRLLAPRPASSAMLDDWLDVIGLDTVPPIWADREQRADEPTVYVCADRVCSPPEHDLATALAWHDGEESTSEGAPF</sequence>
<dbReference type="InterPro" id="IPR036249">
    <property type="entry name" value="Thioredoxin-like_sf"/>
</dbReference>